<dbReference type="PANTHER" id="PTHR42983:SF1">
    <property type="entry name" value="IRON-MOLYBDENUM PROTEIN"/>
    <property type="match status" value="1"/>
</dbReference>
<dbReference type="PANTHER" id="PTHR42983">
    <property type="entry name" value="DINITROGENASE IRON-MOLYBDENUM COFACTOR PROTEIN-RELATED"/>
    <property type="match status" value="1"/>
</dbReference>
<dbReference type="SUPFAM" id="SSF53146">
    <property type="entry name" value="Nitrogenase accessory factor-like"/>
    <property type="match status" value="1"/>
</dbReference>
<evidence type="ECO:0000259" key="1">
    <source>
        <dbReference type="Pfam" id="PF02579"/>
    </source>
</evidence>
<dbReference type="Pfam" id="PF02579">
    <property type="entry name" value="Nitro_FeMo-Co"/>
    <property type="match status" value="1"/>
</dbReference>
<sequence length="112" mass="12451">MKIAVAAEENSLTSMTDDRFGRAKGFLVYDSETKAIQWIDNQKNSQASQGAGQKVAQTIIDSTAEILVAYDVGPKAFDLLKKSGIICYRLKEKVMVKEAITFSMEEKLEKIN</sequence>
<dbReference type="AlphaFoldDB" id="A0A350HBY8"/>
<dbReference type="Gene3D" id="3.30.420.130">
    <property type="entry name" value="Dinitrogenase iron-molybdenum cofactor biosynthesis domain"/>
    <property type="match status" value="1"/>
</dbReference>
<dbReference type="Proteomes" id="UP000264062">
    <property type="component" value="Unassembled WGS sequence"/>
</dbReference>
<evidence type="ECO:0000313" key="2">
    <source>
        <dbReference type="EMBL" id="HAV93054.1"/>
    </source>
</evidence>
<comment type="caution">
    <text evidence="2">The sequence shown here is derived from an EMBL/GenBank/DDBJ whole genome shotgun (WGS) entry which is preliminary data.</text>
</comment>
<accession>A0A350HBY8</accession>
<reference evidence="2 3" key="1">
    <citation type="journal article" date="2018" name="Nat. Biotechnol.">
        <title>A standardized bacterial taxonomy based on genome phylogeny substantially revises the tree of life.</title>
        <authorList>
            <person name="Parks D.H."/>
            <person name="Chuvochina M."/>
            <person name="Waite D.W."/>
            <person name="Rinke C."/>
            <person name="Skarshewski A."/>
            <person name="Chaumeil P.A."/>
            <person name="Hugenholtz P."/>
        </authorList>
    </citation>
    <scope>NUCLEOTIDE SEQUENCE [LARGE SCALE GENOMIC DNA]</scope>
    <source>
        <strain evidence="2">UBA9956</strain>
    </source>
</reference>
<dbReference type="EMBL" id="DMZY01000229">
    <property type="protein sequence ID" value="HAV93054.1"/>
    <property type="molecule type" value="Genomic_DNA"/>
</dbReference>
<dbReference type="InterPro" id="IPR036105">
    <property type="entry name" value="DiNase_FeMo-co_biosyn_sf"/>
</dbReference>
<dbReference type="InterPro" id="IPR003731">
    <property type="entry name" value="Di-Nase_FeMo-co_biosynth"/>
</dbReference>
<gene>
    <name evidence="2" type="ORF">DCW38_07750</name>
</gene>
<evidence type="ECO:0000313" key="3">
    <source>
        <dbReference type="Proteomes" id="UP000264062"/>
    </source>
</evidence>
<name>A0A350HBY8_UNCW3</name>
<protein>
    <recommendedName>
        <fullName evidence="1">Dinitrogenase iron-molybdenum cofactor biosynthesis domain-containing protein</fullName>
    </recommendedName>
</protein>
<organism evidence="2 3">
    <name type="scientific">candidate division WOR-3 bacterium</name>
    <dbReference type="NCBI Taxonomy" id="2052148"/>
    <lineage>
        <taxon>Bacteria</taxon>
        <taxon>Bacteria division WOR-3</taxon>
    </lineage>
</organism>
<feature type="domain" description="Dinitrogenase iron-molybdenum cofactor biosynthesis" evidence="1">
    <location>
        <begin position="14"/>
        <end position="101"/>
    </location>
</feature>
<proteinExistence type="predicted"/>